<dbReference type="GO" id="GO:0005509">
    <property type="term" value="F:calcium ion binding"/>
    <property type="evidence" value="ECO:0007669"/>
    <property type="project" value="InterPro"/>
</dbReference>
<dbReference type="Gene3D" id="1.10.260.50">
    <property type="match status" value="1"/>
</dbReference>
<gene>
    <name evidence="10" type="ORF">FOC49_05070</name>
</gene>
<evidence type="ECO:0000259" key="9">
    <source>
        <dbReference type="PROSITE" id="PS50222"/>
    </source>
</evidence>
<dbReference type="InterPro" id="IPR016454">
    <property type="entry name" value="Cysteine_dSase"/>
</dbReference>
<keyword evidence="5" id="KW-0663">Pyridoxal phosphate</keyword>
<evidence type="ECO:0000256" key="6">
    <source>
        <dbReference type="ARBA" id="ARBA00023004"/>
    </source>
</evidence>
<evidence type="ECO:0000313" key="11">
    <source>
        <dbReference type="Proteomes" id="UP000425411"/>
    </source>
</evidence>
<keyword evidence="3" id="KW-0808">Transferase</keyword>
<keyword evidence="4" id="KW-0479">Metal-binding</keyword>
<dbReference type="EMBL" id="CP046314">
    <property type="protein sequence ID" value="QGS09285.1"/>
    <property type="molecule type" value="Genomic_DNA"/>
</dbReference>
<dbReference type="Proteomes" id="UP000425411">
    <property type="component" value="Chromosome"/>
</dbReference>
<dbReference type="InterPro" id="IPR002048">
    <property type="entry name" value="EF_hand_dom"/>
</dbReference>
<dbReference type="GO" id="GO:0031071">
    <property type="term" value="F:cysteine desulfurase activity"/>
    <property type="evidence" value="ECO:0007669"/>
    <property type="project" value="UniProtKB-EC"/>
</dbReference>
<feature type="domain" description="EF-hand" evidence="9">
    <location>
        <begin position="106"/>
        <end position="141"/>
    </location>
</feature>
<keyword evidence="10" id="KW-0032">Aminotransferase</keyword>
<evidence type="ECO:0000256" key="3">
    <source>
        <dbReference type="ARBA" id="ARBA00022679"/>
    </source>
</evidence>
<accession>A0AAP9HCL1</accession>
<dbReference type="InterPro" id="IPR015424">
    <property type="entry name" value="PyrdxlP-dep_Trfase"/>
</dbReference>
<evidence type="ECO:0000256" key="4">
    <source>
        <dbReference type="ARBA" id="ARBA00022723"/>
    </source>
</evidence>
<dbReference type="InterPro" id="IPR000192">
    <property type="entry name" value="Aminotrans_V_dom"/>
</dbReference>
<organism evidence="10 11">
    <name type="scientific">Gemella morbillorum</name>
    <dbReference type="NCBI Taxonomy" id="29391"/>
    <lineage>
        <taxon>Bacteria</taxon>
        <taxon>Bacillati</taxon>
        <taxon>Bacillota</taxon>
        <taxon>Bacilli</taxon>
        <taxon>Bacillales</taxon>
        <taxon>Gemellaceae</taxon>
        <taxon>Gemella</taxon>
    </lineage>
</organism>
<reference evidence="10 11" key="1">
    <citation type="submission" date="2019-11" db="EMBL/GenBank/DDBJ databases">
        <title>FDA dAtabase for Regulatory Grade micrObial Sequences (FDA-ARGOS): Supporting development and validation of Infectious Disease Dx tests.</title>
        <authorList>
            <person name="Turner S."/>
            <person name="Byrd R."/>
            <person name="Tallon L."/>
            <person name="Sadzewicz L."/>
            <person name="Vavikolanu K."/>
            <person name="Mehta A."/>
            <person name="Aluvathingal J."/>
            <person name="Nadendla S."/>
            <person name="Myers T."/>
            <person name="Yan Y."/>
            <person name="Sichtig H."/>
        </authorList>
    </citation>
    <scope>NUCLEOTIDE SEQUENCE [LARGE SCALE GENOMIC DNA]</scope>
    <source>
        <strain evidence="10 11">FDAARGOS_741</strain>
    </source>
</reference>
<dbReference type="Pfam" id="PF00266">
    <property type="entry name" value="Aminotran_5"/>
    <property type="match status" value="1"/>
</dbReference>
<dbReference type="GO" id="GO:0008483">
    <property type="term" value="F:transaminase activity"/>
    <property type="evidence" value="ECO:0007669"/>
    <property type="project" value="UniProtKB-KW"/>
</dbReference>
<comment type="cofactor">
    <cofactor evidence="1">
        <name>pyridoxal 5'-phosphate</name>
        <dbReference type="ChEBI" id="CHEBI:597326"/>
    </cofactor>
</comment>
<dbReference type="InterPro" id="IPR015422">
    <property type="entry name" value="PyrdxlP-dep_Trfase_small"/>
</dbReference>
<protein>
    <submittedName>
        <fullName evidence="10">Aminotransferase class V-fold PLP-dependent enzyme</fullName>
    </submittedName>
</protein>
<dbReference type="PANTHER" id="PTHR11601">
    <property type="entry name" value="CYSTEINE DESULFURYLASE FAMILY MEMBER"/>
    <property type="match status" value="1"/>
</dbReference>
<comment type="catalytic activity">
    <reaction evidence="8">
        <text>(sulfur carrier)-H + L-cysteine = (sulfur carrier)-SH + L-alanine</text>
        <dbReference type="Rhea" id="RHEA:43892"/>
        <dbReference type="Rhea" id="RHEA-COMP:14737"/>
        <dbReference type="Rhea" id="RHEA-COMP:14739"/>
        <dbReference type="ChEBI" id="CHEBI:29917"/>
        <dbReference type="ChEBI" id="CHEBI:35235"/>
        <dbReference type="ChEBI" id="CHEBI:57972"/>
        <dbReference type="ChEBI" id="CHEBI:64428"/>
        <dbReference type="EC" id="2.8.1.7"/>
    </reaction>
</comment>
<dbReference type="PROSITE" id="PS50222">
    <property type="entry name" value="EF_HAND_2"/>
    <property type="match status" value="1"/>
</dbReference>
<evidence type="ECO:0000256" key="1">
    <source>
        <dbReference type="ARBA" id="ARBA00001933"/>
    </source>
</evidence>
<name>A0AAP9HCL1_9BACL</name>
<dbReference type="GO" id="GO:0051536">
    <property type="term" value="F:iron-sulfur cluster binding"/>
    <property type="evidence" value="ECO:0007669"/>
    <property type="project" value="UniProtKB-KW"/>
</dbReference>
<dbReference type="SUPFAM" id="SSF53383">
    <property type="entry name" value="PLP-dependent transferases"/>
    <property type="match status" value="1"/>
</dbReference>
<dbReference type="Gene3D" id="3.90.1150.10">
    <property type="entry name" value="Aspartate Aminotransferase, domain 1"/>
    <property type="match status" value="1"/>
</dbReference>
<keyword evidence="11" id="KW-1185">Reference proteome</keyword>
<keyword evidence="7" id="KW-0411">Iron-sulfur</keyword>
<sequence length="374" mass="41841">MANIYLDYAATSRKHFDIIEKNLDILKEIYANPSSGHTLGKKNEKLFREAREKIAKSICAKPEEIIFTSGGTESNNTVFNHVLNRFAGGEIIISSIEHPSVKSSAKHLEKYGFIVHELSVDKTGIIDLEELRQKINDKTVLVSIMLANNETGMINPLKEISEIIKGKNILLHSDIVQAFGKVEIDVSDLNLDFASVSAHKIGALNNFGFLYAKNGEVEPFILGGGQEHGIRSGTSDLLGTLVLADCVDETLKSISKLRELKNYFLDKLEENQVEFEINGLKDNSLPNIMNIYFKKIESQRLITYLDSLNIYISGGSACSSGNIKGSRIITEMYDIERASHSVRISIGFDITKEDLNFVIDKIVRLENRLKERDN</sequence>
<keyword evidence="6" id="KW-0408">Iron</keyword>
<comment type="similarity">
    <text evidence="2">Belongs to the class-V pyridoxal-phosphate-dependent aminotransferase family. NifS/IscS subfamily.</text>
</comment>
<evidence type="ECO:0000313" key="10">
    <source>
        <dbReference type="EMBL" id="QGS09285.1"/>
    </source>
</evidence>
<dbReference type="PANTHER" id="PTHR11601:SF34">
    <property type="entry name" value="CYSTEINE DESULFURASE"/>
    <property type="match status" value="1"/>
</dbReference>
<dbReference type="Gene3D" id="3.40.640.10">
    <property type="entry name" value="Type I PLP-dependent aspartate aminotransferase-like (Major domain)"/>
    <property type="match status" value="1"/>
</dbReference>
<dbReference type="InterPro" id="IPR015421">
    <property type="entry name" value="PyrdxlP-dep_Trfase_major"/>
</dbReference>
<dbReference type="AlphaFoldDB" id="A0AAP9HCL1"/>
<evidence type="ECO:0000256" key="7">
    <source>
        <dbReference type="ARBA" id="ARBA00023014"/>
    </source>
</evidence>
<evidence type="ECO:0000256" key="5">
    <source>
        <dbReference type="ARBA" id="ARBA00022898"/>
    </source>
</evidence>
<proteinExistence type="inferred from homology"/>
<dbReference type="PIRSF" id="PIRSF005572">
    <property type="entry name" value="NifS"/>
    <property type="match status" value="1"/>
</dbReference>
<dbReference type="RefSeq" id="WP_004631680.1">
    <property type="nucleotide sequence ID" value="NZ_CP046314.1"/>
</dbReference>
<evidence type="ECO:0000256" key="2">
    <source>
        <dbReference type="ARBA" id="ARBA00006490"/>
    </source>
</evidence>
<evidence type="ECO:0000256" key="8">
    <source>
        <dbReference type="ARBA" id="ARBA00050776"/>
    </source>
</evidence>